<name>A0A329YDT0_RHITR</name>
<evidence type="ECO:0000259" key="1">
    <source>
        <dbReference type="Pfam" id="PF03869"/>
    </source>
</evidence>
<dbReference type="AlphaFoldDB" id="A0A329YDT0"/>
<evidence type="ECO:0000313" key="2">
    <source>
        <dbReference type="EMBL" id="RAX42379.1"/>
    </source>
</evidence>
<dbReference type="GO" id="GO:0006355">
    <property type="term" value="P:regulation of DNA-templated transcription"/>
    <property type="evidence" value="ECO:0007669"/>
    <property type="project" value="InterPro"/>
</dbReference>
<sequence length="77" mass="8640">MAREDLHFKLRIPEDLKRRIAAASRASERSMTAEILARLEASFVAAISPAEAPDAELADILADIERLKLKLIRLKRS</sequence>
<dbReference type="RefSeq" id="WP_112340865.1">
    <property type="nucleotide sequence ID" value="NZ_QMKK01000022.1"/>
</dbReference>
<organism evidence="2 3">
    <name type="scientific">Rhizobium tropici</name>
    <dbReference type="NCBI Taxonomy" id="398"/>
    <lineage>
        <taxon>Bacteria</taxon>
        <taxon>Pseudomonadati</taxon>
        <taxon>Pseudomonadota</taxon>
        <taxon>Alphaproteobacteria</taxon>
        <taxon>Hyphomicrobiales</taxon>
        <taxon>Rhizobiaceae</taxon>
        <taxon>Rhizobium/Agrobacterium group</taxon>
        <taxon>Rhizobium</taxon>
    </lineage>
</organism>
<dbReference type="InterPro" id="IPR013321">
    <property type="entry name" value="Arc_rbn_hlx_hlx"/>
</dbReference>
<dbReference type="OrthoDB" id="8117140at2"/>
<accession>A0A329YDT0</accession>
<proteinExistence type="predicted"/>
<dbReference type="InterPro" id="IPR010985">
    <property type="entry name" value="Ribbon_hlx_hlx"/>
</dbReference>
<dbReference type="Gene3D" id="1.10.1220.10">
    <property type="entry name" value="Met repressor-like"/>
    <property type="match status" value="1"/>
</dbReference>
<dbReference type="Pfam" id="PF03869">
    <property type="entry name" value="Arc"/>
    <property type="match status" value="1"/>
</dbReference>
<protein>
    <recommendedName>
        <fullName evidence="1">Arc-like DNA binding domain-containing protein</fullName>
    </recommendedName>
</protein>
<dbReference type="GO" id="GO:0003677">
    <property type="term" value="F:DNA binding"/>
    <property type="evidence" value="ECO:0007669"/>
    <property type="project" value="InterPro"/>
</dbReference>
<dbReference type="SUPFAM" id="SSF47598">
    <property type="entry name" value="Ribbon-helix-helix"/>
    <property type="match status" value="1"/>
</dbReference>
<feature type="domain" description="Arc-like DNA binding" evidence="1">
    <location>
        <begin position="2"/>
        <end position="43"/>
    </location>
</feature>
<dbReference type="Proteomes" id="UP000251205">
    <property type="component" value="Unassembled WGS sequence"/>
</dbReference>
<comment type="caution">
    <text evidence="2">The sequence shown here is derived from an EMBL/GenBank/DDBJ whole genome shotgun (WGS) entry which is preliminary data.</text>
</comment>
<dbReference type="InterPro" id="IPR005569">
    <property type="entry name" value="Arc_DNA-bd_dom"/>
</dbReference>
<gene>
    <name evidence="2" type="ORF">DQ393_05935</name>
</gene>
<evidence type="ECO:0000313" key="3">
    <source>
        <dbReference type="Proteomes" id="UP000251205"/>
    </source>
</evidence>
<dbReference type="EMBL" id="QMKK01000022">
    <property type="protein sequence ID" value="RAX42379.1"/>
    <property type="molecule type" value="Genomic_DNA"/>
</dbReference>
<reference evidence="2 3" key="1">
    <citation type="submission" date="2018-06" db="EMBL/GenBank/DDBJ databases">
        <title>Whole Genome Sequence of an efficient microsymbiont, Rhizobium tropici.</title>
        <authorList>
            <person name="Srinivasan R."/>
            <person name="Singh H.V."/>
            <person name="Srivastava R."/>
            <person name="Kumari B."/>
            <person name="Radhakrishna A."/>
        </authorList>
    </citation>
    <scope>NUCLEOTIDE SEQUENCE [LARGE SCALE GENOMIC DNA]</scope>
    <source>
        <strain evidence="2 3">IGFRI Rhizo-19</strain>
    </source>
</reference>